<feature type="domain" description="Nucleolar GTP-binding protein 1 Rossman-fold" evidence="4">
    <location>
        <begin position="306"/>
        <end position="362"/>
    </location>
</feature>
<evidence type="ECO:0000256" key="2">
    <source>
        <dbReference type="SAM" id="MobiDB-lite"/>
    </source>
</evidence>
<feature type="compositionally biased region" description="Acidic residues" evidence="2">
    <location>
        <begin position="398"/>
        <end position="418"/>
    </location>
</feature>
<gene>
    <name evidence="6" type="ORF">PPROV_000481400</name>
</gene>
<dbReference type="Pfam" id="PF06858">
    <property type="entry name" value="NOG1"/>
    <property type="match status" value="1"/>
</dbReference>
<feature type="region of interest" description="Disordered" evidence="2">
    <location>
        <begin position="392"/>
        <end position="427"/>
    </location>
</feature>
<dbReference type="Gene3D" id="3.40.50.300">
    <property type="entry name" value="P-loop containing nucleotide triphosphate hydrolases"/>
    <property type="match status" value="1"/>
</dbReference>
<dbReference type="InterPro" id="IPR027417">
    <property type="entry name" value="P-loop_NTPase"/>
</dbReference>
<keyword evidence="1" id="KW-0342">GTP-binding</keyword>
<organism evidence="6 7">
    <name type="scientific">Pycnococcus provasolii</name>
    <dbReference type="NCBI Taxonomy" id="41880"/>
    <lineage>
        <taxon>Eukaryota</taxon>
        <taxon>Viridiplantae</taxon>
        <taxon>Chlorophyta</taxon>
        <taxon>Pseudoscourfieldiophyceae</taxon>
        <taxon>Pseudoscourfieldiales</taxon>
        <taxon>Pycnococcaceae</taxon>
        <taxon>Pycnococcus</taxon>
    </lineage>
</organism>
<evidence type="ECO:0000259" key="3">
    <source>
        <dbReference type="Pfam" id="PF02421"/>
    </source>
</evidence>
<protein>
    <recommendedName>
        <fullName evidence="8">OBG-type G domain-containing protein</fullName>
    </recommendedName>
</protein>
<evidence type="ECO:0000313" key="7">
    <source>
        <dbReference type="Proteomes" id="UP000660262"/>
    </source>
</evidence>
<dbReference type="Pfam" id="PF17835">
    <property type="entry name" value="NOG1_N"/>
    <property type="match status" value="1"/>
</dbReference>
<dbReference type="Pfam" id="PF02421">
    <property type="entry name" value="FeoB_N"/>
    <property type="match status" value="1"/>
</dbReference>
<feature type="domain" description="NOG1 N-terminal helical" evidence="5">
    <location>
        <begin position="70"/>
        <end position="235"/>
    </location>
</feature>
<comment type="caution">
    <text evidence="6">The sequence shown here is derived from an EMBL/GenBank/DDBJ whole genome shotgun (WGS) entry which is preliminary data.</text>
</comment>
<proteinExistence type="predicted"/>
<reference evidence="6" key="1">
    <citation type="submission" date="2020-10" db="EMBL/GenBank/DDBJ databases">
        <title>Unveiling of a novel bifunctional photoreceptor, Dualchrome1, isolated from a cosmopolitan green alga.</title>
        <authorList>
            <person name="Suzuki S."/>
            <person name="Kawachi M."/>
        </authorList>
    </citation>
    <scope>NUCLEOTIDE SEQUENCE</scope>
    <source>
        <strain evidence="6">NIES 2893</strain>
    </source>
</reference>
<dbReference type="PANTHER" id="PTHR45759">
    <property type="entry name" value="NUCLEOLAR GTP-BINDING PROTEIN 1"/>
    <property type="match status" value="1"/>
</dbReference>
<evidence type="ECO:0000256" key="1">
    <source>
        <dbReference type="ARBA" id="ARBA00023134"/>
    </source>
</evidence>
<evidence type="ECO:0000259" key="5">
    <source>
        <dbReference type="Pfam" id="PF17835"/>
    </source>
</evidence>
<keyword evidence="1" id="KW-0547">Nucleotide-binding</keyword>
<dbReference type="Proteomes" id="UP000660262">
    <property type="component" value="Unassembled WGS sequence"/>
</dbReference>
<feature type="region of interest" description="Disordered" evidence="2">
    <location>
        <begin position="32"/>
        <end position="60"/>
    </location>
</feature>
<name>A0A830HM05_9CHLO</name>
<accession>A0A830HM05</accession>
<dbReference type="AlphaFoldDB" id="A0A830HM05"/>
<evidence type="ECO:0000259" key="4">
    <source>
        <dbReference type="Pfam" id="PF06858"/>
    </source>
</evidence>
<dbReference type="InterPro" id="IPR030389">
    <property type="entry name" value="G_FEOB_dom"/>
</dbReference>
<keyword evidence="7" id="KW-1185">Reference proteome</keyword>
<dbReference type="GO" id="GO:0005525">
    <property type="term" value="F:GTP binding"/>
    <property type="evidence" value="ECO:0007669"/>
    <property type="project" value="UniProtKB-KW"/>
</dbReference>
<dbReference type="InterPro" id="IPR010674">
    <property type="entry name" value="NOG1_Rossman_fold_dom"/>
</dbReference>
<dbReference type="Gene3D" id="1.20.120.1190">
    <property type="match status" value="1"/>
</dbReference>
<dbReference type="SUPFAM" id="SSF52540">
    <property type="entry name" value="P-loop containing nucleoside triphosphate hydrolases"/>
    <property type="match status" value="1"/>
</dbReference>
<dbReference type="OrthoDB" id="415015at2759"/>
<dbReference type="EMBL" id="BNJQ01000011">
    <property type="protein sequence ID" value="GHP06067.1"/>
    <property type="molecule type" value="Genomic_DNA"/>
</dbReference>
<dbReference type="InterPro" id="IPR006073">
    <property type="entry name" value="GTP-bd"/>
</dbReference>
<feature type="domain" description="FeoB-type G" evidence="3">
    <location>
        <begin position="240"/>
        <end position="297"/>
    </location>
</feature>
<dbReference type="PRINTS" id="PR00326">
    <property type="entry name" value="GTP1OBG"/>
</dbReference>
<feature type="compositionally biased region" description="Basic and acidic residues" evidence="2">
    <location>
        <begin position="42"/>
        <end position="51"/>
    </location>
</feature>
<evidence type="ECO:0008006" key="8">
    <source>
        <dbReference type="Google" id="ProtNLM"/>
    </source>
</evidence>
<evidence type="ECO:0000313" key="6">
    <source>
        <dbReference type="EMBL" id="GHP06067.1"/>
    </source>
</evidence>
<dbReference type="InterPro" id="IPR041623">
    <property type="entry name" value="NOG1_N"/>
</dbReference>
<sequence length="469" mass="51589">MAALVARPWGGGALARRWCYYGALCRSSASTTKRCATSEAEPTPRARHLDEENNDNAKWSTSSHERGALQHLPAIGVPDELLRSAQKKANKVRANRQKHTNAASLARARAVLQLETYRQALTTPITGYLRLFPKSLTQLHPFERKLVQLTLLESGRTYEAILADVLKFRRRVSSVGKGAAARVNKGLAEYKGVKGAMRALEEGEKELTAVYMNGCYALDELRVMSKTLRRLPVVDFDVPTVALAGAPNTGKSSIVRALSSGTPEVNAYPFTTKGVVMGHVFVDSKRHQVTDTPGILPRANHERNAMELLTFAALAHMPTAVVFVTDLTEECGCSLEEQAAVRKELRLRFPNKPWIDVASKADRVDAKAWCESDEEFGNFLRDLTHEVPLRASLHENPLGDDDDDDDDDDGEGEGEDEATLLTEDPSSELLEAAASVPKPIRVSAVTGDGVDTLLEAITELLRDRRQHLF</sequence>